<feature type="region of interest" description="Disordered" evidence="1">
    <location>
        <begin position="294"/>
        <end position="315"/>
    </location>
</feature>
<gene>
    <name evidence="3" type="ORF">B5807_12049</name>
</gene>
<proteinExistence type="predicted"/>
<dbReference type="STRING" id="105696.A0A1Y2LHK2"/>
<keyword evidence="4" id="KW-1185">Reference proteome</keyword>
<protein>
    <recommendedName>
        <fullName evidence="2">Heterokaryon incompatibility domain-containing protein</fullName>
    </recommendedName>
</protein>
<dbReference type="Pfam" id="PF06985">
    <property type="entry name" value="HET"/>
    <property type="match status" value="1"/>
</dbReference>
<organism evidence="3 4">
    <name type="scientific">Epicoccum nigrum</name>
    <name type="common">Soil fungus</name>
    <name type="synonym">Epicoccum purpurascens</name>
    <dbReference type="NCBI Taxonomy" id="105696"/>
    <lineage>
        <taxon>Eukaryota</taxon>
        <taxon>Fungi</taxon>
        <taxon>Dikarya</taxon>
        <taxon>Ascomycota</taxon>
        <taxon>Pezizomycotina</taxon>
        <taxon>Dothideomycetes</taxon>
        <taxon>Pleosporomycetidae</taxon>
        <taxon>Pleosporales</taxon>
        <taxon>Pleosporineae</taxon>
        <taxon>Didymellaceae</taxon>
        <taxon>Epicoccum</taxon>
    </lineage>
</organism>
<reference evidence="3 4" key="1">
    <citation type="journal article" date="2017" name="Genome Announc.">
        <title>Genome sequence of the saprophytic ascomycete Epicoccum nigrum ICMP 19927 strain isolated from New Zealand.</title>
        <authorList>
            <person name="Fokin M."/>
            <person name="Fleetwood D."/>
            <person name="Weir B.S."/>
            <person name="Villas-Boas S.G."/>
        </authorList>
    </citation>
    <scope>NUCLEOTIDE SEQUENCE [LARGE SCALE GENOMIC DNA]</scope>
    <source>
        <strain evidence="3 4">ICMP 19927</strain>
    </source>
</reference>
<evidence type="ECO:0000313" key="4">
    <source>
        <dbReference type="Proteomes" id="UP000193240"/>
    </source>
</evidence>
<evidence type="ECO:0000256" key="1">
    <source>
        <dbReference type="SAM" id="MobiDB-lite"/>
    </source>
</evidence>
<dbReference type="EMBL" id="KZ107871">
    <property type="protein sequence ID" value="OSS43295.1"/>
    <property type="molecule type" value="Genomic_DNA"/>
</dbReference>
<evidence type="ECO:0000313" key="3">
    <source>
        <dbReference type="EMBL" id="OSS43295.1"/>
    </source>
</evidence>
<dbReference type="InterPro" id="IPR010730">
    <property type="entry name" value="HET"/>
</dbReference>
<dbReference type="PANTHER" id="PTHR10622:SF11">
    <property type="entry name" value="HET-DOMAIN-CONTAINING PROTEIN"/>
    <property type="match status" value="1"/>
</dbReference>
<feature type="domain" description="Heterokaryon incompatibility" evidence="2">
    <location>
        <begin position="25"/>
        <end position="126"/>
    </location>
</feature>
<dbReference type="AlphaFoldDB" id="A0A1Y2LHK2"/>
<accession>A0A1Y2LHK2</accession>
<dbReference type="InParanoid" id="A0A1Y2LHK2"/>
<sequence>MRLLKFESHDSFSITRDLLDELPPYAILSHTWEADEEEATFQDIVKGTGKDKAGYRKIRFCGQQATRDGLHYFWVDSCCIDKSNSTELSEAINSMFNWYNKAAKCYVYLADVSISGGSQASQSPERTWNHSFRKSRWFTRGWTLQELLAPAEVEFFTHDGMKLGSKRSLEQQIHETTGIPIQALKGSPLSNFSVAERLSWAEKRQTKREEDAAYSLLGLFNLHIPLIYGEGRSNAMSRLMHELERRRKADAYMNPFAGTSRWPWLATTSEEIRRWFFGGLGVWKPSTITDSSRAVYPEPAHHHSPRSITQEGSEFQGPITVSGGTVFQGNYVGLGPGMLEGSR</sequence>
<dbReference type="PANTHER" id="PTHR10622">
    <property type="entry name" value="HET DOMAIN-CONTAINING PROTEIN"/>
    <property type="match status" value="1"/>
</dbReference>
<dbReference type="Proteomes" id="UP000193240">
    <property type="component" value="Unassembled WGS sequence"/>
</dbReference>
<evidence type="ECO:0000259" key="2">
    <source>
        <dbReference type="Pfam" id="PF06985"/>
    </source>
</evidence>
<dbReference type="OMA" id="CAIAREH"/>
<name>A0A1Y2LHK2_EPING</name>